<dbReference type="InterPro" id="IPR050066">
    <property type="entry name" value="UvrABC_protein_C"/>
</dbReference>
<feature type="domain" description="UvrC family homology region profile" evidence="10">
    <location>
        <begin position="255"/>
        <end position="497"/>
    </location>
</feature>
<dbReference type="AlphaFoldDB" id="A0A2T3FNJ3"/>
<gene>
    <name evidence="7" type="primary">uvrC</name>
    <name evidence="11" type="ORF">C7U56_09705</name>
</gene>
<dbReference type="GO" id="GO:0009381">
    <property type="term" value="F:excinuclease ABC activity"/>
    <property type="evidence" value="ECO:0007669"/>
    <property type="project" value="UniProtKB-UniRule"/>
</dbReference>
<dbReference type="FunFam" id="3.40.1440.10:FF:000001">
    <property type="entry name" value="UvrABC system protein C"/>
    <property type="match status" value="1"/>
</dbReference>
<keyword evidence="4 7" id="KW-0267">Excision nuclease</keyword>
<accession>A0A2T3FNJ3</accession>
<dbReference type="PROSITE" id="PS50164">
    <property type="entry name" value="GIY_YIG"/>
    <property type="match status" value="1"/>
</dbReference>
<evidence type="ECO:0000256" key="1">
    <source>
        <dbReference type="ARBA" id="ARBA00022490"/>
    </source>
</evidence>
<dbReference type="InterPro" id="IPR035901">
    <property type="entry name" value="GIY-YIG_endonuc_sf"/>
</dbReference>
<evidence type="ECO:0000256" key="7">
    <source>
        <dbReference type="HAMAP-Rule" id="MF_00203"/>
    </source>
</evidence>
<feature type="domain" description="GIY-YIG" evidence="9">
    <location>
        <begin position="13"/>
        <end position="92"/>
    </location>
</feature>
<organism evidence="11 12">
    <name type="scientific">Clostridium fessum</name>
    <dbReference type="NCBI Taxonomy" id="2126740"/>
    <lineage>
        <taxon>Bacteria</taxon>
        <taxon>Bacillati</taxon>
        <taxon>Bacillota</taxon>
        <taxon>Clostridia</taxon>
        <taxon>Eubacteriales</taxon>
        <taxon>Clostridiaceae</taxon>
        <taxon>Clostridium</taxon>
    </lineage>
</organism>
<sequence length="625" mass="72274">MFQIEEELKKLPGQPGVYIMHDAKDAIIYVGKAISLKNRVRQYFQSSRDKTAKIKQMVSKIARFEYIVTDSELEALVLECNLIKEHRPRYNTMLKDDKTYPYIKVTASEEYPRILFSRQMKKDKNKYFGPFTSAGAVKDTIELIRKIYRIRACSRKLPQDMGKDRPCLYYHIHQCDAPCQGYISQADYQKSVKQAVGFLNGQYEPVMKYLEEKMRTASETMEFEKAIEYRDLLDSVRKVAQKQKITSQSMEDRDIIAMAKDERDAVVQVFFVRDGKLIGREHFHMNLTGSESKAEILNSFVKQFYAGTPFVPHEIWVQEELEDAEVIASFLTARRGQKVRFVVPKMGEKERLVELAEKNAKMVLSQDKEKIKREELRTIGAMNQIGSWIGLSGIKRVEAYDISNISGFESVGSMIVYENGRPKRNDYRKFRIRTVQGPNDYASMREVLLRRFSHGLEETKKLQAEGGDLAMGSFTRFPDLLMMDGGRGQVNIALEVLRELQLEIPVCGMVKDDNHRTRGLYYQNVEIPIDRHSEGFQLITRIQDEAHRFAIEYHRSLRGKEQVRSVLDDIKGIGPARRKSLMRTFKTIEAVREASVEELEAAPQMNQAAAEAVYIFFRDDKQGKM</sequence>
<dbReference type="Pfam" id="PF14520">
    <property type="entry name" value="HHH_5"/>
    <property type="match status" value="1"/>
</dbReference>
<comment type="function">
    <text evidence="7">The UvrABC repair system catalyzes the recognition and processing of DNA lesions. UvrC both incises the 5' and 3' sides of the lesion. The N-terminal half is responsible for the 3' incision and the C-terminal half is responsible for the 5' incision.</text>
</comment>
<keyword evidence="3 7" id="KW-0228">DNA excision</keyword>
<dbReference type="Gene3D" id="3.30.420.340">
    <property type="entry name" value="UvrC, RNAse H endonuclease domain"/>
    <property type="match status" value="1"/>
</dbReference>
<comment type="subunit">
    <text evidence="7">Interacts with UvrB in an incision complex.</text>
</comment>
<comment type="similarity">
    <text evidence="7">Belongs to the UvrC family.</text>
</comment>
<keyword evidence="5 7" id="KW-0234">DNA repair</keyword>
<dbReference type="GO" id="GO:0006289">
    <property type="term" value="P:nucleotide-excision repair"/>
    <property type="evidence" value="ECO:0007669"/>
    <property type="project" value="UniProtKB-UniRule"/>
</dbReference>
<dbReference type="PANTHER" id="PTHR30562:SF1">
    <property type="entry name" value="UVRABC SYSTEM PROTEIN C"/>
    <property type="match status" value="1"/>
</dbReference>
<dbReference type="RefSeq" id="WP_107001051.1">
    <property type="nucleotide sequence ID" value="NZ_JAQDZI010000006.1"/>
</dbReference>
<dbReference type="Gene3D" id="3.40.1440.10">
    <property type="entry name" value="GIY-YIG endonuclease"/>
    <property type="match status" value="1"/>
</dbReference>
<evidence type="ECO:0000256" key="4">
    <source>
        <dbReference type="ARBA" id="ARBA00022881"/>
    </source>
</evidence>
<keyword evidence="6 7" id="KW-0742">SOS response</keyword>
<dbReference type="Pfam" id="PF01541">
    <property type="entry name" value="GIY-YIG"/>
    <property type="match status" value="1"/>
</dbReference>
<dbReference type="PROSITE" id="PS50165">
    <property type="entry name" value="UVRC"/>
    <property type="match status" value="1"/>
</dbReference>
<dbReference type="NCBIfam" id="TIGR00194">
    <property type="entry name" value="uvrC"/>
    <property type="match status" value="1"/>
</dbReference>
<dbReference type="GO" id="GO:0003677">
    <property type="term" value="F:DNA binding"/>
    <property type="evidence" value="ECO:0007669"/>
    <property type="project" value="UniProtKB-UniRule"/>
</dbReference>
<dbReference type="InterPro" id="IPR010994">
    <property type="entry name" value="RuvA_2-like"/>
</dbReference>
<dbReference type="InterPro" id="IPR001162">
    <property type="entry name" value="UvrC_RNase_H_dom"/>
</dbReference>
<dbReference type="Gene3D" id="1.10.150.20">
    <property type="entry name" value="5' to 3' exonuclease, C-terminal subdomain"/>
    <property type="match status" value="1"/>
</dbReference>
<dbReference type="NCBIfam" id="NF001824">
    <property type="entry name" value="PRK00558.1-5"/>
    <property type="match status" value="1"/>
</dbReference>
<evidence type="ECO:0000256" key="2">
    <source>
        <dbReference type="ARBA" id="ARBA00022763"/>
    </source>
</evidence>
<dbReference type="InterPro" id="IPR001943">
    <property type="entry name" value="UVR_dom"/>
</dbReference>
<dbReference type="GO" id="GO:0009432">
    <property type="term" value="P:SOS response"/>
    <property type="evidence" value="ECO:0007669"/>
    <property type="project" value="UniProtKB-UniRule"/>
</dbReference>
<evidence type="ECO:0000313" key="12">
    <source>
        <dbReference type="Proteomes" id="UP000241048"/>
    </source>
</evidence>
<dbReference type="Pfam" id="PF22920">
    <property type="entry name" value="UvrC_RNaseH"/>
    <property type="match status" value="1"/>
</dbReference>
<dbReference type="InterPro" id="IPR047296">
    <property type="entry name" value="GIY-YIG_UvrC_Cho"/>
</dbReference>
<evidence type="ECO:0000256" key="5">
    <source>
        <dbReference type="ARBA" id="ARBA00023204"/>
    </source>
</evidence>
<dbReference type="CDD" id="cd10434">
    <property type="entry name" value="GIY-YIG_UvrC_Cho"/>
    <property type="match status" value="1"/>
</dbReference>
<dbReference type="InterPro" id="IPR038476">
    <property type="entry name" value="UvrC_RNase_H_dom_sf"/>
</dbReference>
<dbReference type="InterPro" id="IPR004791">
    <property type="entry name" value="UvrC"/>
</dbReference>
<dbReference type="Pfam" id="PF02151">
    <property type="entry name" value="UVR"/>
    <property type="match status" value="1"/>
</dbReference>
<evidence type="ECO:0000259" key="9">
    <source>
        <dbReference type="PROSITE" id="PS50164"/>
    </source>
</evidence>
<evidence type="ECO:0000259" key="10">
    <source>
        <dbReference type="PROSITE" id="PS50165"/>
    </source>
</evidence>
<dbReference type="SUPFAM" id="SSF47781">
    <property type="entry name" value="RuvA domain 2-like"/>
    <property type="match status" value="1"/>
</dbReference>
<dbReference type="GO" id="GO:0009380">
    <property type="term" value="C:excinuclease repair complex"/>
    <property type="evidence" value="ECO:0007669"/>
    <property type="project" value="InterPro"/>
</dbReference>
<protein>
    <recommendedName>
        <fullName evidence="7">UvrABC system protein C</fullName>
        <shortName evidence="7">Protein UvrC</shortName>
    </recommendedName>
    <alternativeName>
        <fullName evidence="7">Excinuclease ABC subunit C</fullName>
    </alternativeName>
</protein>
<dbReference type="Proteomes" id="UP000241048">
    <property type="component" value="Unassembled WGS sequence"/>
</dbReference>
<dbReference type="Pfam" id="PF08459">
    <property type="entry name" value="UvrC_RNaseH_dom"/>
    <property type="match status" value="1"/>
</dbReference>
<dbReference type="InterPro" id="IPR036876">
    <property type="entry name" value="UVR_dom_sf"/>
</dbReference>
<evidence type="ECO:0000256" key="6">
    <source>
        <dbReference type="ARBA" id="ARBA00023236"/>
    </source>
</evidence>
<comment type="subcellular location">
    <subcellularLocation>
        <location evidence="7">Cytoplasm</location>
    </subcellularLocation>
</comment>
<dbReference type="PROSITE" id="PS50151">
    <property type="entry name" value="UVR"/>
    <property type="match status" value="1"/>
</dbReference>
<dbReference type="SUPFAM" id="SSF46600">
    <property type="entry name" value="C-terminal UvrC-binding domain of UvrB"/>
    <property type="match status" value="1"/>
</dbReference>
<feature type="domain" description="UVR" evidence="8">
    <location>
        <begin position="204"/>
        <end position="239"/>
    </location>
</feature>
<dbReference type="InterPro" id="IPR000305">
    <property type="entry name" value="GIY-YIG_endonuc"/>
</dbReference>
<comment type="caution">
    <text evidence="11">The sequence shown here is derived from an EMBL/GenBank/DDBJ whole genome shotgun (WGS) entry which is preliminary data.</text>
</comment>
<evidence type="ECO:0000256" key="3">
    <source>
        <dbReference type="ARBA" id="ARBA00022769"/>
    </source>
</evidence>
<dbReference type="SUPFAM" id="SSF82771">
    <property type="entry name" value="GIY-YIG endonuclease"/>
    <property type="match status" value="1"/>
</dbReference>
<keyword evidence="2 7" id="KW-0227">DNA damage</keyword>
<dbReference type="GO" id="GO:0005737">
    <property type="term" value="C:cytoplasm"/>
    <property type="evidence" value="ECO:0007669"/>
    <property type="project" value="UniProtKB-SubCell"/>
</dbReference>
<evidence type="ECO:0000259" key="8">
    <source>
        <dbReference type="PROSITE" id="PS50151"/>
    </source>
</evidence>
<keyword evidence="1 7" id="KW-0963">Cytoplasm</keyword>
<dbReference type="EMBL" id="PYLO01000003">
    <property type="protein sequence ID" value="PST36830.1"/>
    <property type="molecule type" value="Genomic_DNA"/>
</dbReference>
<keyword evidence="12" id="KW-1185">Reference proteome</keyword>
<dbReference type="HAMAP" id="MF_00203">
    <property type="entry name" value="UvrC"/>
    <property type="match status" value="1"/>
</dbReference>
<dbReference type="PANTHER" id="PTHR30562">
    <property type="entry name" value="UVRC/OXIDOREDUCTASE"/>
    <property type="match status" value="1"/>
</dbReference>
<name>A0A2T3FNJ3_9CLOT</name>
<dbReference type="Gene3D" id="4.10.860.10">
    <property type="entry name" value="UVR domain"/>
    <property type="match status" value="1"/>
</dbReference>
<dbReference type="SMART" id="SM00465">
    <property type="entry name" value="GIYc"/>
    <property type="match status" value="1"/>
</dbReference>
<proteinExistence type="inferred from homology"/>
<reference evidence="11 12" key="1">
    <citation type="submission" date="2018-03" db="EMBL/GenBank/DDBJ databases">
        <title>Lachnoclostridium SNUG30386 gen.nov., sp.nov., isolated from human faeces.</title>
        <authorList>
            <person name="Seo B."/>
            <person name="Jeon K."/>
            <person name="Ko G."/>
        </authorList>
    </citation>
    <scope>NUCLEOTIDE SEQUENCE [LARGE SCALE GENOMIC DNA]</scope>
    <source>
        <strain evidence="11 12">SNUG30386</strain>
    </source>
</reference>
<evidence type="ECO:0000313" key="11">
    <source>
        <dbReference type="EMBL" id="PST36830.1"/>
    </source>
</evidence>